<dbReference type="InterPro" id="IPR001279">
    <property type="entry name" value="Metallo-B-lactamas"/>
</dbReference>
<reference evidence="2 3" key="1">
    <citation type="journal article" date="2015" name="Int. J. Syst. Evol. Microbiol.">
        <title>Sporolactobacillus shoreae sp. nov. and Sporolactobacillus spathodeae sp. nov., two spore-forming lactic acid bacteria isolated from tree barks in Thailand.</title>
        <authorList>
            <person name="Thamacharoensuk T."/>
            <person name="Kitahara M."/>
            <person name="Ohkuma M."/>
            <person name="Thongchul N."/>
            <person name="Tanasupawat S."/>
        </authorList>
    </citation>
    <scope>NUCLEOTIDE SEQUENCE [LARGE SCALE GENOMIC DNA]</scope>
    <source>
        <strain evidence="2 3">BK92</strain>
    </source>
</reference>
<dbReference type="CDD" id="cd06262">
    <property type="entry name" value="metallo-hydrolase-like_MBL-fold"/>
    <property type="match status" value="1"/>
</dbReference>
<organism evidence="2 3">
    <name type="scientific">Sporolactobacillus shoreae</name>
    <dbReference type="NCBI Taxonomy" id="1465501"/>
    <lineage>
        <taxon>Bacteria</taxon>
        <taxon>Bacillati</taxon>
        <taxon>Bacillota</taxon>
        <taxon>Bacilli</taxon>
        <taxon>Bacillales</taxon>
        <taxon>Sporolactobacillaceae</taxon>
        <taxon>Sporolactobacillus</taxon>
    </lineage>
</organism>
<dbReference type="PANTHER" id="PTHR42951:SF4">
    <property type="entry name" value="ACYL-COENZYME A THIOESTERASE MBLAC2"/>
    <property type="match status" value="1"/>
</dbReference>
<dbReference type="SUPFAM" id="SSF56281">
    <property type="entry name" value="Metallo-hydrolase/oxidoreductase"/>
    <property type="match status" value="1"/>
</dbReference>
<dbReference type="Proteomes" id="UP000298347">
    <property type="component" value="Unassembled WGS sequence"/>
</dbReference>
<dbReference type="SMART" id="SM00849">
    <property type="entry name" value="Lactamase_B"/>
    <property type="match status" value="1"/>
</dbReference>
<evidence type="ECO:0000259" key="1">
    <source>
        <dbReference type="SMART" id="SM00849"/>
    </source>
</evidence>
<accession>A0A4Z0GML5</accession>
<dbReference type="OrthoDB" id="1491389at2"/>
<comment type="caution">
    <text evidence="2">The sequence shown here is derived from an EMBL/GenBank/DDBJ whole genome shotgun (WGS) entry which is preliminary data.</text>
</comment>
<dbReference type="InterPro" id="IPR050855">
    <property type="entry name" value="NDM-1-like"/>
</dbReference>
<keyword evidence="3" id="KW-1185">Reference proteome</keyword>
<evidence type="ECO:0000313" key="3">
    <source>
        <dbReference type="Proteomes" id="UP000298347"/>
    </source>
</evidence>
<dbReference type="GO" id="GO:0016787">
    <property type="term" value="F:hydrolase activity"/>
    <property type="evidence" value="ECO:0007669"/>
    <property type="project" value="UniProtKB-KW"/>
</dbReference>
<gene>
    <name evidence="2" type="ORF">E4665_08640</name>
</gene>
<dbReference type="RefSeq" id="WP_135348390.1">
    <property type="nucleotide sequence ID" value="NZ_SRJD01000008.1"/>
</dbReference>
<evidence type="ECO:0000313" key="2">
    <source>
        <dbReference type="EMBL" id="TGA98302.1"/>
    </source>
</evidence>
<proteinExistence type="predicted"/>
<dbReference type="Gene3D" id="3.60.15.10">
    <property type="entry name" value="Ribonuclease Z/Hydroxyacylglutathione hydrolase-like"/>
    <property type="match status" value="1"/>
</dbReference>
<keyword evidence="2" id="KW-0378">Hydrolase</keyword>
<dbReference type="InterPro" id="IPR036866">
    <property type="entry name" value="RibonucZ/Hydroxyglut_hydro"/>
</dbReference>
<dbReference type="AlphaFoldDB" id="A0A4Z0GML5"/>
<dbReference type="EMBL" id="SRJD01000008">
    <property type="protein sequence ID" value="TGA98302.1"/>
    <property type="molecule type" value="Genomic_DNA"/>
</dbReference>
<feature type="domain" description="Metallo-beta-lactamase" evidence="1">
    <location>
        <begin position="20"/>
        <end position="209"/>
    </location>
</feature>
<sequence>MNLLIYSDENISIFRSSLQETASTVIKSQDSVIVVDPTWLPLEIEEIKEYVGSLLGRRKLYLLFTHSDSDHIVGYKAFPEAKVIASRAFAVSSVQKKKRIMEQISTFDSENYLTRPYEPSFPKVDYAIENEGDTLTLGDLQLIFYNAPGHNDDGMFTIIEPFGIMLSGDYFCSVEFPYIYYSGELYEETLAKLDQIMNLYDLQLLIPGHGDFTRDKWEMKKRKSDSVNYIKSMRQLIKEHNPDAIDRLIDGYKFPDFMKKMNKNNMLLLEKEMGL</sequence>
<protein>
    <submittedName>
        <fullName evidence="2">MBL fold metallo-hydrolase</fullName>
    </submittedName>
</protein>
<dbReference type="Pfam" id="PF00753">
    <property type="entry name" value="Lactamase_B"/>
    <property type="match status" value="1"/>
</dbReference>
<dbReference type="PANTHER" id="PTHR42951">
    <property type="entry name" value="METALLO-BETA-LACTAMASE DOMAIN-CONTAINING"/>
    <property type="match status" value="1"/>
</dbReference>
<name>A0A4Z0GML5_9BACL</name>